<dbReference type="GO" id="GO:0035091">
    <property type="term" value="F:phosphatidylinositol binding"/>
    <property type="evidence" value="ECO:0007669"/>
    <property type="project" value="InterPro"/>
</dbReference>
<organism evidence="8 9">
    <name type="scientific">Tenebrio molitor</name>
    <name type="common">Yellow mealworm beetle</name>
    <dbReference type="NCBI Taxonomy" id="7067"/>
    <lineage>
        <taxon>Eukaryota</taxon>
        <taxon>Metazoa</taxon>
        <taxon>Ecdysozoa</taxon>
        <taxon>Arthropoda</taxon>
        <taxon>Hexapoda</taxon>
        <taxon>Insecta</taxon>
        <taxon>Pterygota</taxon>
        <taxon>Neoptera</taxon>
        <taxon>Endopterygota</taxon>
        <taxon>Coleoptera</taxon>
        <taxon>Polyphaga</taxon>
        <taxon>Cucujiformia</taxon>
        <taxon>Tenebrionidae</taxon>
        <taxon>Tenebrio</taxon>
    </lineage>
</organism>
<proteinExistence type="inferred from homology"/>
<protein>
    <submittedName>
        <fullName evidence="8">Uncharacterized protein</fullName>
    </submittedName>
</protein>
<dbReference type="InterPro" id="IPR000198">
    <property type="entry name" value="RhoGAP_dom"/>
</dbReference>
<dbReference type="SUPFAM" id="SSF64268">
    <property type="entry name" value="PX domain"/>
    <property type="match status" value="1"/>
</dbReference>
<feature type="domain" description="Rho-GAP" evidence="7">
    <location>
        <begin position="733"/>
        <end position="812"/>
    </location>
</feature>
<dbReference type="EMBL" id="JABDTM020027042">
    <property type="protein sequence ID" value="KAH0811096.1"/>
    <property type="molecule type" value="Genomic_DNA"/>
</dbReference>
<evidence type="ECO:0000256" key="4">
    <source>
        <dbReference type="PROSITE-ProRule" id="PRU00192"/>
    </source>
</evidence>
<comment type="caution">
    <text evidence="8">The sequence shown here is derived from an EMBL/GenBank/DDBJ whole genome shotgun (WGS) entry which is preliminary data.</text>
</comment>
<accession>A0A8J6HB55</accession>
<dbReference type="FunFam" id="2.30.30.40:FF:000298">
    <property type="entry name" value="Rho GTPase-activating protein"/>
    <property type="match status" value="1"/>
</dbReference>
<dbReference type="SMART" id="SM00326">
    <property type="entry name" value="SH3"/>
    <property type="match status" value="1"/>
</dbReference>
<dbReference type="SUPFAM" id="SSF50044">
    <property type="entry name" value="SH3-domain"/>
    <property type="match status" value="1"/>
</dbReference>
<keyword evidence="3" id="KW-0343">GTPase activation</keyword>
<evidence type="ECO:0000256" key="2">
    <source>
        <dbReference type="ARBA" id="ARBA00022443"/>
    </source>
</evidence>
<evidence type="ECO:0000313" key="9">
    <source>
        <dbReference type="Proteomes" id="UP000719412"/>
    </source>
</evidence>
<comment type="similarity">
    <text evidence="1">Belongs to the PX domain-containing GAP family.</text>
</comment>
<dbReference type="Gene3D" id="1.10.555.10">
    <property type="entry name" value="Rho GTPase activation protein"/>
    <property type="match status" value="1"/>
</dbReference>
<dbReference type="GO" id="GO:0007264">
    <property type="term" value="P:small GTPase-mediated signal transduction"/>
    <property type="evidence" value="ECO:0007669"/>
    <property type="project" value="TreeGrafter"/>
</dbReference>
<dbReference type="CDD" id="cd11835">
    <property type="entry name" value="SH3_ARHGAP32_33"/>
    <property type="match status" value="1"/>
</dbReference>
<feature type="domain" description="SH3" evidence="6">
    <location>
        <begin position="591"/>
        <end position="653"/>
    </location>
</feature>
<dbReference type="InterPro" id="IPR036028">
    <property type="entry name" value="SH3-like_dom_sf"/>
</dbReference>
<feature type="compositionally biased region" description="Polar residues" evidence="5">
    <location>
        <begin position="282"/>
        <end position="294"/>
    </location>
</feature>
<name>A0A8J6HB55_TENMO</name>
<feature type="region of interest" description="Disordered" evidence="5">
    <location>
        <begin position="282"/>
        <end position="302"/>
    </location>
</feature>
<dbReference type="InterPro" id="IPR008936">
    <property type="entry name" value="Rho_GTPase_activation_prot"/>
</dbReference>
<evidence type="ECO:0000256" key="5">
    <source>
        <dbReference type="SAM" id="MobiDB-lite"/>
    </source>
</evidence>
<dbReference type="PANTHER" id="PTHR15729:SF10">
    <property type="entry name" value="GTPASE-ACTIVATING PROTEIN CDGAPR"/>
    <property type="match status" value="1"/>
</dbReference>
<keyword evidence="9" id="KW-1185">Reference proteome</keyword>
<reference evidence="8" key="2">
    <citation type="submission" date="2021-08" db="EMBL/GenBank/DDBJ databases">
        <authorList>
            <person name="Eriksson T."/>
        </authorList>
    </citation>
    <scope>NUCLEOTIDE SEQUENCE</scope>
    <source>
        <strain evidence="8">Stoneville</strain>
        <tissue evidence="8">Whole head</tissue>
    </source>
</reference>
<sequence length="812" mass="91001">MSRYTGCDRNRVGLLESSRSVFVRENFKFVKHFHREHSSCFAGNDPNFTTSEGDTAFAVRVRILDASTQIKSVPSAVATAALRGHRLGPRVFSPTLDRRISRRSKIDRSSVLWRVAAHTAARYFWGARVLPPPLSLSDAQTNVRGRRDSTAAAPNPHSGVGERGVCGGGDDDDDDARHTREKPMTCSCCRSAVRDVLRQFRQSQCCRRRDGRGAVPPPLFPLVVVVVFPPSLCAEIRQCGNYAKYLGARVFSVDCSDARSASCVLSLRGSRGLIDSKSLPSQIRSETVPPNQTAPRPRNRDEFNSEENLKKFLLFCCVESKKFFFVACSLIRLCVERDEKEEKKSGSDTLSDSFSARINLFSAGKSHLTPPISFHFACLHLSHPGSRASPPARSESNRVVLGCADSDFSVVRQALCTETHNATDMQISEAAGGAPAPGAEPCRFPKLEECAHFHYERVQLPKLTVTLQTNIEQSLHSQHANDDDGTEWFMVQVTSGDECWLLQRNFENFKMLDDQLHQCIYDRKIFQLLDLSDQSPDDEDLEVKLKGYLERFSDIADNSVNCGPVLNWLQMDNKGHRLLVPSEESRSINTPAVAAAYSVRRYVSQARDELNLEVGDMISVIDMASPGESMWWRGKRGFQVGFFPQHCVHIIGDKVPRNMPLPPPVVGSVNPFAILTALVSLWMWCRSLALTPIKPVLRKHGKLITFFRSFILNRPSRRRLKQSGILKERVFGCDLGEHLLNSGHDIPMVLKCCAEFIESHGIVDGIYRLSGVTSNIQKLRNAFDEDRIPNLYTEDILQDIHSVASLLKMYFR</sequence>
<evidence type="ECO:0000259" key="7">
    <source>
        <dbReference type="PROSITE" id="PS50238"/>
    </source>
</evidence>
<evidence type="ECO:0000256" key="1">
    <source>
        <dbReference type="ARBA" id="ARBA00008795"/>
    </source>
</evidence>
<dbReference type="Pfam" id="PF00620">
    <property type="entry name" value="RhoGAP"/>
    <property type="match status" value="1"/>
</dbReference>
<dbReference type="InterPro" id="IPR036871">
    <property type="entry name" value="PX_dom_sf"/>
</dbReference>
<keyword evidence="2 4" id="KW-0728">SH3 domain</keyword>
<dbReference type="GO" id="GO:0005096">
    <property type="term" value="F:GTPase activator activity"/>
    <property type="evidence" value="ECO:0007669"/>
    <property type="project" value="UniProtKB-KW"/>
</dbReference>
<dbReference type="PROSITE" id="PS50002">
    <property type="entry name" value="SH3"/>
    <property type="match status" value="1"/>
</dbReference>
<evidence type="ECO:0000256" key="3">
    <source>
        <dbReference type="ARBA" id="ARBA00022468"/>
    </source>
</evidence>
<dbReference type="InterPro" id="IPR001452">
    <property type="entry name" value="SH3_domain"/>
</dbReference>
<dbReference type="PROSITE" id="PS50238">
    <property type="entry name" value="RHOGAP"/>
    <property type="match status" value="1"/>
</dbReference>
<dbReference type="SUPFAM" id="SSF48350">
    <property type="entry name" value="GTPase activation domain, GAP"/>
    <property type="match status" value="1"/>
</dbReference>
<dbReference type="Pfam" id="PF00018">
    <property type="entry name" value="SH3_1"/>
    <property type="match status" value="1"/>
</dbReference>
<gene>
    <name evidence="8" type="ORF">GEV33_011697</name>
</gene>
<dbReference type="Gene3D" id="2.30.30.40">
    <property type="entry name" value="SH3 Domains"/>
    <property type="match status" value="1"/>
</dbReference>
<evidence type="ECO:0000313" key="8">
    <source>
        <dbReference type="EMBL" id="KAH0811096.1"/>
    </source>
</evidence>
<dbReference type="Proteomes" id="UP000719412">
    <property type="component" value="Unassembled WGS sequence"/>
</dbReference>
<feature type="region of interest" description="Disordered" evidence="5">
    <location>
        <begin position="144"/>
        <end position="178"/>
    </location>
</feature>
<evidence type="ECO:0000259" key="6">
    <source>
        <dbReference type="PROSITE" id="PS50002"/>
    </source>
</evidence>
<dbReference type="PANTHER" id="PTHR15729">
    <property type="entry name" value="CDC42 GTPASE-ACTIVATING PROTEIN"/>
    <property type="match status" value="1"/>
</dbReference>
<reference evidence="8" key="1">
    <citation type="journal article" date="2020" name="J Insects Food Feed">
        <title>The yellow mealworm (Tenebrio molitor) genome: a resource for the emerging insects as food and feed industry.</title>
        <authorList>
            <person name="Eriksson T."/>
            <person name="Andere A."/>
            <person name="Kelstrup H."/>
            <person name="Emery V."/>
            <person name="Picard C."/>
        </authorList>
    </citation>
    <scope>NUCLEOTIDE SEQUENCE</scope>
    <source>
        <strain evidence="8">Stoneville</strain>
        <tissue evidence="8">Whole head</tissue>
    </source>
</reference>
<dbReference type="InterPro" id="IPR051576">
    <property type="entry name" value="PX-Rho_GAP"/>
</dbReference>
<dbReference type="AlphaFoldDB" id="A0A8J6HB55"/>